<name>A0A8T1UI45_9STRA</name>
<sequence length="61" mass="6839">MTRGGARPPSFWGHAVCLPYRRPVRRHFALRVWHPWSRAPQSRGLRHGPIGSVVEGGIALS</sequence>
<dbReference type="AlphaFoldDB" id="A0A8T1UI45"/>
<reference evidence="1" key="1">
    <citation type="submission" date="2021-01" db="EMBL/GenBank/DDBJ databases">
        <title>Phytophthora aleatoria, a newly-described species from Pinus radiata is distinct from Phytophthora cactorum isolates based on comparative genomics.</title>
        <authorList>
            <person name="Mcdougal R."/>
            <person name="Panda P."/>
            <person name="Williams N."/>
            <person name="Studholme D.J."/>
        </authorList>
    </citation>
    <scope>NUCLEOTIDE SEQUENCE</scope>
    <source>
        <strain evidence="1">NZFS 3830</strain>
    </source>
</reference>
<dbReference type="EMBL" id="JAENGZ010000292">
    <property type="protein sequence ID" value="KAG6962852.1"/>
    <property type="molecule type" value="Genomic_DNA"/>
</dbReference>
<evidence type="ECO:0000313" key="2">
    <source>
        <dbReference type="Proteomes" id="UP000688947"/>
    </source>
</evidence>
<proteinExistence type="predicted"/>
<evidence type="ECO:0000313" key="1">
    <source>
        <dbReference type="EMBL" id="KAG6962852.1"/>
    </source>
</evidence>
<accession>A0A8T1UI45</accession>
<gene>
    <name evidence="1" type="ORF">JG687_00006911</name>
</gene>
<comment type="caution">
    <text evidence="1">The sequence shown here is derived from an EMBL/GenBank/DDBJ whole genome shotgun (WGS) entry which is preliminary data.</text>
</comment>
<organism evidence="1 2">
    <name type="scientific">Phytophthora cactorum</name>
    <dbReference type="NCBI Taxonomy" id="29920"/>
    <lineage>
        <taxon>Eukaryota</taxon>
        <taxon>Sar</taxon>
        <taxon>Stramenopiles</taxon>
        <taxon>Oomycota</taxon>
        <taxon>Peronosporomycetes</taxon>
        <taxon>Peronosporales</taxon>
        <taxon>Peronosporaceae</taxon>
        <taxon>Phytophthora</taxon>
    </lineage>
</organism>
<protein>
    <submittedName>
        <fullName evidence="1">Uncharacterized protein</fullName>
    </submittedName>
</protein>
<dbReference type="Proteomes" id="UP000688947">
    <property type="component" value="Unassembled WGS sequence"/>
</dbReference>